<dbReference type="InterPro" id="IPR004360">
    <property type="entry name" value="Glyas_Fos-R_dOase_dom"/>
</dbReference>
<evidence type="ECO:0000313" key="3">
    <source>
        <dbReference type="Proteomes" id="UP001560573"/>
    </source>
</evidence>
<keyword evidence="3" id="KW-1185">Reference proteome</keyword>
<dbReference type="InterPro" id="IPR029068">
    <property type="entry name" value="Glyas_Bleomycin-R_OHBP_Dase"/>
</dbReference>
<dbReference type="RefSeq" id="WP_369331514.1">
    <property type="nucleotide sequence ID" value="NZ_JAULBC010000007.1"/>
</dbReference>
<dbReference type="Pfam" id="PF00903">
    <property type="entry name" value="Glyoxalase"/>
    <property type="match status" value="1"/>
</dbReference>
<proteinExistence type="predicted"/>
<gene>
    <name evidence="2" type="ORF">QTN47_21540</name>
</gene>
<name>A0ABV3ZJQ8_9BACT</name>
<reference evidence="2 3" key="1">
    <citation type="submission" date="2023-07" db="EMBL/GenBank/DDBJ databases">
        <authorList>
            <person name="Lian W.-H."/>
        </authorList>
    </citation>
    <scope>NUCLEOTIDE SEQUENCE [LARGE SCALE GENOMIC DNA]</scope>
    <source>
        <strain evidence="2 3">SYSU DXS3180</strain>
    </source>
</reference>
<dbReference type="PROSITE" id="PS51819">
    <property type="entry name" value="VOC"/>
    <property type="match status" value="1"/>
</dbReference>
<feature type="domain" description="VOC" evidence="1">
    <location>
        <begin position="14"/>
        <end position="124"/>
    </location>
</feature>
<accession>A0ABV3ZJQ8</accession>
<protein>
    <submittedName>
        <fullName evidence="2">VOC family protein</fullName>
    </submittedName>
</protein>
<dbReference type="Proteomes" id="UP001560573">
    <property type="component" value="Unassembled WGS sequence"/>
</dbReference>
<evidence type="ECO:0000313" key="2">
    <source>
        <dbReference type="EMBL" id="MEX6690107.1"/>
    </source>
</evidence>
<dbReference type="Gene3D" id="3.10.180.10">
    <property type="entry name" value="2,3-Dihydroxybiphenyl 1,2-Dioxygenase, domain 1"/>
    <property type="match status" value="1"/>
</dbReference>
<sequence>MKSIKDVRDESGIRIEGIQPILSVKDMSASRSFYKGILGFEEAEWGTDDFTSMNRENAGIYLCKGAQGNPGTWIWIGFDGDISTFYETLKSKGVTIRMKPTNFSWAMEMHVEDPDGHVLRFGTDPNNDMPFVDGAPGA</sequence>
<comment type="caution">
    <text evidence="2">The sequence shown here is derived from an EMBL/GenBank/DDBJ whole genome shotgun (WGS) entry which is preliminary data.</text>
</comment>
<dbReference type="EMBL" id="JAULBC010000007">
    <property type="protein sequence ID" value="MEX6690107.1"/>
    <property type="molecule type" value="Genomic_DNA"/>
</dbReference>
<organism evidence="2 3">
    <name type="scientific">Danxiaibacter flavus</name>
    <dbReference type="NCBI Taxonomy" id="3049108"/>
    <lineage>
        <taxon>Bacteria</taxon>
        <taxon>Pseudomonadati</taxon>
        <taxon>Bacteroidota</taxon>
        <taxon>Chitinophagia</taxon>
        <taxon>Chitinophagales</taxon>
        <taxon>Chitinophagaceae</taxon>
        <taxon>Danxiaibacter</taxon>
    </lineage>
</organism>
<evidence type="ECO:0000259" key="1">
    <source>
        <dbReference type="PROSITE" id="PS51819"/>
    </source>
</evidence>
<dbReference type="SUPFAM" id="SSF54593">
    <property type="entry name" value="Glyoxalase/Bleomycin resistance protein/Dihydroxybiphenyl dioxygenase"/>
    <property type="match status" value="1"/>
</dbReference>
<dbReference type="InterPro" id="IPR037523">
    <property type="entry name" value="VOC_core"/>
</dbReference>